<name>A0A815LQ41_9BILA</name>
<dbReference type="AlphaFoldDB" id="A0A815LQ41"/>
<evidence type="ECO:0000313" key="1">
    <source>
        <dbReference type="EMBL" id="CAF1038862.1"/>
    </source>
</evidence>
<evidence type="ECO:0000313" key="5">
    <source>
        <dbReference type="Proteomes" id="UP000663829"/>
    </source>
</evidence>
<dbReference type="PANTHER" id="PTHR46579">
    <property type="entry name" value="F5/8 TYPE C DOMAIN-CONTAINING PROTEIN-RELATED"/>
    <property type="match status" value="1"/>
</dbReference>
<dbReference type="Proteomes" id="UP000682733">
    <property type="component" value="Unassembled WGS sequence"/>
</dbReference>
<evidence type="ECO:0000313" key="3">
    <source>
        <dbReference type="EMBL" id="CAF3806991.1"/>
    </source>
</evidence>
<dbReference type="Proteomes" id="UP000681722">
    <property type="component" value="Unassembled WGS sequence"/>
</dbReference>
<reference evidence="2" key="1">
    <citation type="submission" date="2021-02" db="EMBL/GenBank/DDBJ databases">
        <authorList>
            <person name="Nowell W R."/>
        </authorList>
    </citation>
    <scope>NUCLEOTIDE SEQUENCE</scope>
</reference>
<comment type="caution">
    <text evidence="2">The sequence shown here is derived from an EMBL/GenBank/DDBJ whole genome shotgun (WGS) entry which is preliminary data.</text>
</comment>
<accession>A0A815LQ41</accession>
<dbReference type="OrthoDB" id="10036512at2759"/>
<evidence type="ECO:0000313" key="2">
    <source>
        <dbReference type="EMBL" id="CAF1413199.1"/>
    </source>
</evidence>
<dbReference type="EMBL" id="CAJOBA010007605">
    <property type="protein sequence ID" value="CAF3806991.1"/>
    <property type="molecule type" value="Genomic_DNA"/>
</dbReference>
<dbReference type="EMBL" id="CAJNOK010007595">
    <property type="protein sequence ID" value="CAF1038862.1"/>
    <property type="molecule type" value="Genomic_DNA"/>
</dbReference>
<protein>
    <submittedName>
        <fullName evidence="2">Uncharacterized protein</fullName>
    </submittedName>
</protein>
<dbReference type="EMBL" id="CAJOBC010083372">
    <property type="protein sequence ID" value="CAF4300638.1"/>
    <property type="molecule type" value="Genomic_DNA"/>
</dbReference>
<dbReference type="EMBL" id="CAJNOQ010017948">
    <property type="protein sequence ID" value="CAF1413199.1"/>
    <property type="molecule type" value="Genomic_DNA"/>
</dbReference>
<keyword evidence="5" id="KW-1185">Reference proteome</keyword>
<sequence length="124" mass="14567">MNIACSMTISDDELQNLKILLDKFIQGFENLYGVRHMVQNIHCLNHIYDCVKQNGRMPHYTTFNYENILGILNRLTHGTNGHVQQIITHLKLFKISLRLVRSKHYPKQLYDFVLNLFKHQPAST</sequence>
<dbReference type="Proteomes" id="UP000663829">
    <property type="component" value="Unassembled WGS sequence"/>
</dbReference>
<organism evidence="2 5">
    <name type="scientific">Didymodactylos carnosus</name>
    <dbReference type="NCBI Taxonomy" id="1234261"/>
    <lineage>
        <taxon>Eukaryota</taxon>
        <taxon>Metazoa</taxon>
        <taxon>Spiralia</taxon>
        <taxon>Gnathifera</taxon>
        <taxon>Rotifera</taxon>
        <taxon>Eurotatoria</taxon>
        <taxon>Bdelloidea</taxon>
        <taxon>Philodinida</taxon>
        <taxon>Philodinidae</taxon>
        <taxon>Didymodactylos</taxon>
    </lineage>
</organism>
<gene>
    <name evidence="2" type="ORF">GPM918_LOCUS33547</name>
    <name evidence="1" type="ORF">OVA965_LOCUS16377</name>
    <name evidence="4" type="ORF">SRO942_LOCUS34232</name>
    <name evidence="3" type="ORF">TMI583_LOCUS16383</name>
</gene>
<dbReference type="PANTHER" id="PTHR46579:SF1">
    <property type="entry name" value="F5_8 TYPE C DOMAIN-CONTAINING PROTEIN"/>
    <property type="match status" value="1"/>
</dbReference>
<dbReference type="Proteomes" id="UP000677228">
    <property type="component" value="Unassembled WGS sequence"/>
</dbReference>
<proteinExistence type="predicted"/>
<evidence type="ECO:0000313" key="4">
    <source>
        <dbReference type="EMBL" id="CAF4300638.1"/>
    </source>
</evidence>